<feature type="transmembrane region" description="Helical" evidence="10">
    <location>
        <begin position="6"/>
        <end position="29"/>
    </location>
</feature>
<dbReference type="PANTHER" id="PTHR43653:SF1">
    <property type="entry name" value="CYTOCHROME C-TYPE BIOGENESIS PROTEIN CCMF"/>
    <property type="match status" value="1"/>
</dbReference>
<gene>
    <name evidence="13" type="ORF">AWT59_1025</name>
</gene>
<dbReference type="PANTHER" id="PTHR43653">
    <property type="entry name" value="CYTOCHROME C ASSEMBLY PROTEIN-RELATED"/>
    <property type="match status" value="1"/>
</dbReference>
<evidence type="ECO:0000256" key="6">
    <source>
        <dbReference type="ARBA" id="ARBA00022748"/>
    </source>
</evidence>
<feature type="transmembrane region" description="Helical" evidence="10">
    <location>
        <begin position="274"/>
        <end position="292"/>
    </location>
</feature>
<evidence type="ECO:0000313" key="13">
    <source>
        <dbReference type="EMBL" id="KXS32864.1"/>
    </source>
</evidence>
<evidence type="ECO:0000313" key="14">
    <source>
        <dbReference type="Proteomes" id="UP000070578"/>
    </source>
</evidence>
<feature type="transmembrane region" description="Helical" evidence="10">
    <location>
        <begin position="352"/>
        <end position="374"/>
    </location>
</feature>
<evidence type="ECO:0000256" key="4">
    <source>
        <dbReference type="ARBA" id="ARBA00022519"/>
    </source>
</evidence>
<feature type="transmembrane region" description="Helical" evidence="10">
    <location>
        <begin position="425"/>
        <end position="444"/>
    </location>
</feature>
<evidence type="ECO:0000256" key="9">
    <source>
        <dbReference type="ARBA" id="ARBA00037230"/>
    </source>
</evidence>
<evidence type="ECO:0000256" key="1">
    <source>
        <dbReference type="ARBA" id="ARBA00004429"/>
    </source>
</evidence>
<dbReference type="NCBIfam" id="NF007691">
    <property type="entry name" value="PRK10369.1"/>
    <property type="match status" value="1"/>
</dbReference>
<feature type="domain" description="Cytochrome c assembly protein" evidence="11">
    <location>
        <begin position="89"/>
        <end position="295"/>
    </location>
</feature>
<dbReference type="InterPro" id="IPR003568">
    <property type="entry name" value="Cyt_c_biogenesis_CcmF"/>
</dbReference>
<dbReference type="GO" id="GO:0005886">
    <property type="term" value="C:plasma membrane"/>
    <property type="evidence" value="ECO:0007669"/>
    <property type="project" value="UniProtKB-SubCell"/>
</dbReference>
<feature type="transmembrane region" description="Helical" evidence="10">
    <location>
        <begin position="616"/>
        <end position="635"/>
    </location>
</feature>
<organism evidence="13 14">
    <name type="scientific">Candidatus Gallionella acididurans</name>
    <dbReference type="NCBI Taxonomy" id="1796491"/>
    <lineage>
        <taxon>Bacteria</taxon>
        <taxon>Pseudomonadati</taxon>
        <taxon>Pseudomonadota</taxon>
        <taxon>Betaproteobacteria</taxon>
        <taxon>Nitrosomonadales</taxon>
        <taxon>Gallionellaceae</taxon>
        <taxon>Gallionella</taxon>
    </lineage>
</organism>
<evidence type="ECO:0000259" key="11">
    <source>
        <dbReference type="Pfam" id="PF01578"/>
    </source>
</evidence>
<reference evidence="13 14" key="1">
    <citation type="submission" date="2016-02" db="EMBL/GenBank/DDBJ databases">
        <authorList>
            <person name="Wen L."/>
            <person name="He K."/>
            <person name="Yang H."/>
        </authorList>
    </citation>
    <scope>NUCLEOTIDE SEQUENCE [LARGE SCALE GENOMIC DNA]</scope>
    <source>
        <strain evidence="13">ShG14-8</strain>
    </source>
</reference>
<feature type="transmembrane region" description="Helical" evidence="10">
    <location>
        <begin position="209"/>
        <end position="229"/>
    </location>
</feature>
<feature type="transmembrane region" description="Helical" evidence="10">
    <location>
        <begin position="450"/>
        <end position="468"/>
    </location>
</feature>
<dbReference type="EMBL" id="LSLI01000017">
    <property type="protein sequence ID" value="KXS32864.1"/>
    <property type="molecule type" value="Genomic_DNA"/>
</dbReference>
<evidence type="ECO:0000256" key="2">
    <source>
        <dbReference type="ARBA" id="ARBA00009186"/>
    </source>
</evidence>
<dbReference type="GO" id="GO:0015232">
    <property type="term" value="F:heme transmembrane transporter activity"/>
    <property type="evidence" value="ECO:0007669"/>
    <property type="project" value="InterPro"/>
</dbReference>
<comment type="similarity">
    <text evidence="2">Belongs to the CcmF/CycK/Ccl1/NrfE/CcsA family.</text>
</comment>
<evidence type="ECO:0000256" key="5">
    <source>
        <dbReference type="ARBA" id="ARBA00022692"/>
    </source>
</evidence>
<dbReference type="Proteomes" id="UP000070578">
    <property type="component" value="Unassembled WGS sequence"/>
</dbReference>
<dbReference type="GO" id="GO:0017004">
    <property type="term" value="P:cytochrome complex assembly"/>
    <property type="evidence" value="ECO:0007669"/>
    <property type="project" value="UniProtKB-KW"/>
</dbReference>
<dbReference type="PATRIC" id="fig|1796491.3.peg.1124"/>
<evidence type="ECO:0000259" key="12">
    <source>
        <dbReference type="Pfam" id="PF16327"/>
    </source>
</evidence>
<dbReference type="InterPro" id="IPR002541">
    <property type="entry name" value="Cyt_c_assembly"/>
</dbReference>
<comment type="caution">
    <text evidence="13">The sequence shown here is derived from an EMBL/GenBank/DDBJ whole genome shotgun (WGS) entry which is preliminary data.</text>
</comment>
<feature type="transmembrane region" description="Helical" evidence="10">
    <location>
        <begin position="41"/>
        <end position="62"/>
    </location>
</feature>
<dbReference type="InterPro" id="IPR032523">
    <property type="entry name" value="CcmF_C"/>
</dbReference>
<dbReference type="GO" id="GO:0020037">
    <property type="term" value="F:heme binding"/>
    <property type="evidence" value="ECO:0007669"/>
    <property type="project" value="InterPro"/>
</dbReference>
<keyword evidence="6" id="KW-0201">Cytochrome c-type biogenesis</keyword>
<comment type="function">
    <text evidence="9">Required for the biogenesis of c-type cytochromes. Possible subunit of a heme lyase.</text>
</comment>
<dbReference type="PRINTS" id="PR01411">
    <property type="entry name" value="CCMFBIOGNSIS"/>
</dbReference>
<reference evidence="13 14" key="2">
    <citation type="submission" date="2016-03" db="EMBL/GenBank/DDBJ databases">
        <title>New uncultured bacterium of the family Gallionellaceae from acid mine drainage: description and reconstruction of genome based on metagenomic analysis of microbial community.</title>
        <authorList>
            <person name="Kadnikov V."/>
            <person name="Ivasenko D."/>
            <person name="Beletsky A."/>
            <person name="Mardanov A."/>
            <person name="Danilova E."/>
            <person name="Pimenov N."/>
            <person name="Karnachuk O."/>
            <person name="Ravin N."/>
        </authorList>
    </citation>
    <scope>NUCLEOTIDE SEQUENCE [LARGE SCALE GENOMIC DNA]</scope>
    <source>
        <strain evidence="13">ShG14-8</strain>
    </source>
</reference>
<feature type="transmembrane region" description="Helical" evidence="10">
    <location>
        <begin position="96"/>
        <end position="114"/>
    </location>
</feature>
<feature type="transmembrane region" description="Helical" evidence="10">
    <location>
        <begin position="489"/>
        <end position="509"/>
    </location>
</feature>
<dbReference type="Pfam" id="PF01578">
    <property type="entry name" value="Cytochrom_C_asm"/>
    <property type="match status" value="1"/>
</dbReference>
<protein>
    <submittedName>
        <fullName evidence="13">Cytochrome c-type biogenesis protein CcmF</fullName>
    </submittedName>
</protein>
<feature type="transmembrane region" description="Helical" evidence="10">
    <location>
        <begin position="177"/>
        <end position="197"/>
    </location>
</feature>
<keyword evidence="3" id="KW-1003">Cell membrane</keyword>
<evidence type="ECO:0000256" key="10">
    <source>
        <dbReference type="SAM" id="Phobius"/>
    </source>
</evidence>
<feature type="transmembrane region" description="Helical" evidence="10">
    <location>
        <begin position="121"/>
        <end position="142"/>
    </location>
</feature>
<dbReference type="Pfam" id="PF16327">
    <property type="entry name" value="CcmF_C"/>
    <property type="match status" value="1"/>
</dbReference>
<name>A0A139BV65_9PROT</name>
<keyword evidence="4" id="KW-0997">Cell inner membrane</keyword>
<evidence type="ECO:0000256" key="7">
    <source>
        <dbReference type="ARBA" id="ARBA00022989"/>
    </source>
</evidence>
<keyword evidence="7 10" id="KW-1133">Transmembrane helix</keyword>
<accession>A0A139BV65</accession>
<feature type="transmembrane region" description="Helical" evidence="10">
    <location>
        <begin position="249"/>
        <end position="265"/>
    </location>
</feature>
<dbReference type="NCBIfam" id="TIGR00353">
    <property type="entry name" value="nrfE"/>
    <property type="match status" value="1"/>
</dbReference>
<feature type="transmembrane region" description="Helical" evidence="10">
    <location>
        <begin position="394"/>
        <end position="413"/>
    </location>
</feature>
<dbReference type="AlphaFoldDB" id="A0A139BV65"/>
<evidence type="ECO:0000256" key="8">
    <source>
        <dbReference type="ARBA" id="ARBA00023136"/>
    </source>
</evidence>
<comment type="subcellular location">
    <subcellularLocation>
        <location evidence="1">Cell inner membrane</location>
        <topology evidence="1">Multi-pass membrane protein</topology>
    </subcellularLocation>
</comment>
<evidence type="ECO:0000256" key="3">
    <source>
        <dbReference type="ARBA" id="ARBA00022475"/>
    </source>
</evidence>
<dbReference type="PRINTS" id="PR01410">
    <property type="entry name" value="CCBIOGENESIS"/>
</dbReference>
<sequence length="667" mass="72932">MIPELGHLSLIIALFLAVSLGVLPIYGAARNNAVLMSLARPLAFGQFVFIALAFATLANAFLHNDFSVLYVAQHSNSQLPLHYRFAAIWGGHEGSLLLWVTILSVWTAAVATFSRHLPEEMVARVLGVMGLISVGFLLFMLLTSNPFERLLPAAIDGQELNPLLQDPGLVIHPPMLYMGYVGFSVAFAFAIAALLGGKLDATWARWSRPWTTVAWTFLTCGVMLGSWWAYYELGWGGWWFWDPVENASFMPWLVGTALIHSLAVTEKRGAFKSWTVLLAIAAFSLSLLGTFMVRSGVLTSVHSFATDPKRGVFILAFLVIVIGSSLLLFAWRAPKIGLGGKFDMVSRESMLLSNNVLLSVAAAAVFIGTLYPLFMDALGLGKLSVGPPYFDAVFVPLMALAILMMGLGALARWKQTSVPELAKRVRWGFASALILALLLPLIFHHWTPKIALGLLLSFWVIASLVISLQQRWSGQGPFAQRVRNQSLSYYGMQLAHLGVAVFIIGVTVVKGYETERDVRMNVGDTVDAGSYMFRFDGVHSISGPNYMATEAHFTVTRDGKLVTELMPQKRIYNASGMPMTEAAIDTGIFRDLYVSMGEPIADVDGAWAVRVYYKPFVVWIWGGCLLMAMGGALAISDRRYRIHSKSASSITGENKLGGRLAAGGKVS</sequence>
<feature type="transmembrane region" description="Helical" evidence="10">
    <location>
        <begin position="312"/>
        <end position="331"/>
    </location>
</feature>
<proteinExistence type="inferred from homology"/>
<keyword evidence="8 10" id="KW-0472">Membrane</keyword>
<feature type="domain" description="Cytochrome c-type biogenesis protein CcmF C-terminal" evidence="12">
    <location>
        <begin position="315"/>
        <end position="638"/>
    </location>
</feature>
<dbReference type="InterPro" id="IPR003567">
    <property type="entry name" value="Cyt_c_biogenesis"/>
</dbReference>
<keyword evidence="5 10" id="KW-0812">Transmembrane</keyword>